<feature type="transmembrane region" description="Helical" evidence="1">
    <location>
        <begin position="12"/>
        <end position="37"/>
    </location>
</feature>
<feature type="transmembrane region" description="Helical" evidence="1">
    <location>
        <begin position="89"/>
        <end position="106"/>
    </location>
</feature>
<gene>
    <name evidence="2" type="ORF">DC077_07955</name>
    <name evidence="3" type="ORF">DC078_07580</name>
</gene>
<reference evidence="4 5" key="2">
    <citation type="submission" date="2018-05" db="EMBL/GenBank/DDBJ databases">
        <title>Ignatzschineria dubaiensis sp. nov., isolated from necrotic foot tissues of dromedaries (Camelus dromedarius) and associated maggots in Dubai, United Arab Emirates.</title>
        <authorList>
            <person name="Tsang C.C."/>
            <person name="Tang J.Y.M."/>
            <person name="Fong J.Y.H."/>
            <person name="Kinne J."/>
            <person name="Lee H.H."/>
            <person name="Joseph M."/>
            <person name="Jose S."/>
            <person name="Schuster R.K."/>
            <person name="Tang Y."/>
            <person name="Sivakumar S."/>
            <person name="Chen J.H.K."/>
            <person name="Teng J.L.L."/>
            <person name="Lau S.K.P."/>
            <person name="Wernery U."/>
            <person name="Woo P.C.Y."/>
        </authorList>
    </citation>
    <scope>NUCLEOTIDE SEQUENCE [LARGE SCALE GENOMIC DNA]</scope>
    <source>
        <strain evidence="4">UAE-HKU57</strain>
        <strain evidence="5">UAE-HKU58</strain>
    </source>
</reference>
<evidence type="ECO:0008006" key="6">
    <source>
        <dbReference type="Google" id="ProtNLM"/>
    </source>
</evidence>
<protein>
    <recommendedName>
        <fullName evidence="6">DUF1622 domain-containing protein</fullName>
    </recommendedName>
</protein>
<keyword evidence="5" id="KW-1185">Reference proteome</keyword>
<comment type="caution">
    <text evidence="2">The sequence shown here is derived from an EMBL/GenBank/DDBJ whole genome shotgun (WGS) entry which is preliminary data.</text>
</comment>
<dbReference type="Pfam" id="PF07784">
    <property type="entry name" value="DUF1622"/>
    <property type="match status" value="1"/>
</dbReference>
<dbReference type="Proteomes" id="UP000245059">
    <property type="component" value="Unassembled WGS sequence"/>
</dbReference>
<dbReference type="EMBL" id="QEWW01000005">
    <property type="protein sequence ID" value="PWD85526.1"/>
    <property type="molecule type" value="Genomic_DNA"/>
</dbReference>
<organism evidence="2 4">
    <name type="scientific">Ignatzschineria cameli</name>
    <dbReference type="NCBI Taxonomy" id="2182793"/>
    <lineage>
        <taxon>Bacteria</taxon>
        <taxon>Pseudomonadati</taxon>
        <taxon>Pseudomonadota</taxon>
        <taxon>Gammaproteobacteria</taxon>
        <taxon>Cardiobacteriales</taxon>
        <taxon>Ignatzschineriaceae</taxon>
        <taxon>Ignatzschineria</taxon>
    </lineage>
</organism>
<name>A0A2U2APS7_9GAMM</name>
<dbReference type="InterPro" id="IPR012427">
    <property type="entry name" value="DUF1622"/>
</dbReference>
<dbReference type="PANTHER" id="PTHR38468">
    <property type="entry name" value="SLL0939 PROTEIN"/>
    <property type="match status" value="1"/>
</dbReference>
<evidence type="ECO:0000313" key="2">
    <source>
        <dbReference type="EMBL" id="PWD85526.1"/>
    </source>
</evidence>
<dbReference type="OrthoDB" id="7060802at2"/>
<keyword evidence="1" id="KW-1133">Transmembrane helix</keyword>
<dbReference type="EMBL" id="QEWV01000006">
    <property type="protein sequence ID" value="PWD91396.1"/>
    <property type="molecule type" value="Genomic_DNA"/>
</dbReference>
<evidence type="ECO:0000313" key="5">
    <source>
        <dbReference type="Proteomes" id="UP000245217"/>
    </source>
</evidence>
<dbReference type="PANTHER" id="PTHR38468:SF1">
    <property type="entry name" value="SLL0939 PROTEIN"/>
    <property type="match status" value="1"/>
</dbReference>
<feature type="transmembrane region" description="Helical" evidence="1">
    <location>
        <begin position="58"/>
        <end position="77"/>
    </location>
</feature>
<dbReference type="AlphaFoldDB" id="A0A2U2APS7"/>
<reference evidence="2" key="1">
    <citation type="journal article" date="2018" name="Genome Announc.">
        <title>Ignatzschineria cameli sp. nov., isolated from necrotic foot tissue of dromedaries (Camelus dromedarius) and associated maggots (Wohlfahrtia species) in Dubai.</title>
        <authorList>
            <person name="Tsang C.C."/>
            <person name="Tang J.Y."/>
            <person name="Fong J.Y."/>
            <person name="Kinne J."/>
            <person name="Lee H.H."/>
            <person name="Joseph M."/>
            <person name="Jose S."/>
            <person name="Schuster R.K."/>
            <person name="Tang Y."/>
            <person name="Sivakumar S."/>
            <person name="Chen J.H."/>
            <person name="Teng J.L."/>
            <person name="Lau S.K."/>
            <person name="Wernery U."/>
            <person name="Woo P.C."/>
        </authorList>
    </citation>
    <scope>NUCLEOTIDE SEQUENCE</scope>
    <source>
        <strain evidence="2">UAE-HKU57</strain>
        <strain evidence="3">UAE-HKU58</strain>
    </source>
</reference>
<proteinExistence type="predicted"/>
<evidence type="ECO:0000313" key="4">
    <source>
        <dbReference type="Proteomes" id="UP000245059"/>
    </source>
</evidence>
<sequence length="132" mass="14723">MTFHSLEWAVEILVDILNGFSILVLLIGVVKAALGFIKNECSREDRFTIAQKNNGIKVYLGSYILLSLEILIASDIIETIMNPSIDDMLILGGIVVIRTAISYFLGKEIEAGNAEKEIAEHKKRETRAERES</sequence>
<dbReference type="Proteomes" id="UP000245217">
    <property type="component" value="Unassembled WGS sequence"/>
</dbReference>
<evidence type="ECO:0000256" key="1">
    <source>
        <dbReference type="SAM" id="Phobius"/>
    </source>
</evidence>
<keyword evidence="1" id="KW-0472">Membrane</keyword>
<accession>A0A2U2APS7</accession>
<keyword evidence="1" id="KW-0812">Transmembrane</keyword>
<evidence type="ECO:0000313" key="3">
    <source>
        <dbReference type="EMBL" id="PWD91396.1"/>
    </source>
</evidence>